<name>A0A5J4RKK4_9ZZZZ</name>
<evidence type="ECO:0008006" key="3">
    <source>
        <dbReference type="Google" id="ProtNLM"/>
    </source>
</evidence>
<feature type="compositionally biased region" description="Low complexity" evidence="1">
    <location>
        <begin position="258"/>
        <end position="272"/>
    </location>
</feature>
<gene>
    <name evidence="2" type="ORF">EZS27_017447</name>
</gene>
<feature type="compositionally biased region" description="Polar residues" evidence="1">
    <location>
        <begin position="350"/>
        <end position="359"/>
    </location>
</feature>
<comment type="caution">
    <text evidence="2">The sequence shown here is derived from an EMBL/GenBank/DDBJ whole genome shotgun (WGS) entry which is preliminary data.</text>
</comment>
<dbReference type="EMBL" id="SNRY01001023">
    <property type="protein sequence ID" value="KAA6334208.1"/>
    <property type="molecule type" value="Genomic_DNA"/>
</dbReference>
<reference evidence="2" key="1">
    <citation type="submission" date="2019-03" db="EMBL/GenBank/DDBJ databases">
        <title>Single cell metagenomics reveals metabolic interactions within the superorganism composed of flagellate Streblomastix strix and complex community of Bacteroidetes bacteria on its surface.</title>
        <authorList>
            <person name="Treitli S.C."/>
            <person name="Kolisko M."/>
            <person name="Husnik F."/>
            <person name="Keeling P."/>
            <person name="Hampl V."/>
        </authorList>
    </citation>
    <scope>NUCLEOTIDE SEQUENCE</scope>
    <source>
        <strain evidence="2">STM</strain>
    </source>
</reference>
<feature type="region of interest" description="Disordered" evidence="1">
    <location>
        <begin position="250"/>
        <end position="430"/>
    </location>
</feature>
<organism evidence="2">
    <name type="scientific">termite gut metagenome</name>
    <dbReference type="NCBI Taxonomy" id="433724"/>
    <lineage>
        <taxon>unclassified sequences</taxon>
        <taxon>metagenomes</taxon>
        <taxon>organismal metagenomes</taxon>
    </lineage>
</organism>
<evidence type="ECO:0000313" key="2">
    <source>
        <dbReference type="EMBL" id="KAA6334208.1"/>
    </source>
</evidence>
<feature type="compositionally biased region" description="Low complexity" evidence="1">
    <location>
        <begin position="315"/>
        <end position="349"/>
    </location>
</feature>
<proteinExistence type="predicted"/>
<feature type="compositionally biased region" description="Low complexity" evidence="1">
    <location>
        <begin position="360"/>
        <end position="430"/>
    </location>
</feature>
<sequence length="430" mass="48783">MKKVVLLSLFTLCFPILLSAQNYDDDLYYVPDKNKETGKVSTKKEVTKTTTVYTMPETTVVVRDRKTKKVRDVDEYNRRYDSSDYKFESDGDTLYVEEKSVSDLDGEWVNGFDGSQDDYEYAERIIRFRNPRYAIHISSPLYWDVVYGGFNSWNWNVYTDGWYAYAFPTFSNRLWWDWRYNSFGWGWGGGYYGSYYSWGYPSYWGGGYWGNYYPYYNSYYPHYYGGWNHGHSGYWTGNVYQNDRRSVYSSNRINTDPSVSSRRSTTYSGSSIRRNESGASTRQQNYTPNTQTRRSSSSARVMGTRRDAVDAVNGRQSTTTRPSASSTRTTTYTRPSSTRSTSTVESNRSINTSNEGTYTRGSSTTSSRRSSSEDSSNSSYNNNSNSSRQSSSPSSSSSSRSSSYSSGSSSSSSSSSRSSSGGSSGSSSRR</sequence>
<accession>A0A5J4RKK4</accession>
<dbReference type="AlphaFoldDB" id="A0A5J4RKK4"/>
<protein>
    <recommendedName>
        <fullName evidence="3">Vitellogenin II</fullName>
    </recommendedName>
</protein>
<feature type="compositionally biased region" description="Polar residues" evidence="1">
    <location>
        <begin position="277"/>
        <end position="299"/>
    </location>
</feature>
<evidence type="ECO:0000256" key="1">
    <source>
        <dbReference type="SAM" id="MobiDB-lite"/>
    </source>
</evidence>